<dbReference type="PANTHER" id="PTHR18964">
    <property type="entry name" value="ROK (REPRESSOR, ORF, KINASE) FAMILY"/>
    <property type="match status" value="1"/>
</dbReference>
<reference evidence="2" key="1">
    <citation type="submission" date="2016-10" db="EMBL/GenBank/DDBJ databases">
        <authorList>
            <person name="Varghese N."/>
            <person name="Submissions S."/>
        </authorList>
    </citation>
    <scope>NUCLEOTIDE SEQUENCE [LARGE SCALE GENOMIC DNA]</scope>
    <source>
        <strain evidence="2">DSM 21424</strain>
    </source>
</reference>
<dbReference type="Proteomes" id="UP000198922">
    <property type="component" value="Unassembled WGS sequence"/>
</dbReference>
<protein>
    <submittedName>
        <fullName evidence="1">N-acetylglucosamine kinase</fullName>
    </submittedName>
</protein>
<dbReference type="EMBL" id="FNAT01000006">
    <property type="protein sequence ID" value="SDF02730.1"/>
    <property type="molecule type" value="Genomic_DNA"/>
</dbReference>
<sequence>MICAFDIGGSKIAAATPTSGDPARLKPLGEVQTPTDDFDGFCAALAALLPPGAHRAGVSVAGVIAPGNGRLSSANIPCIHGRPLARDLTERLGLPVDVINDANAFGLAEGVLGCGAGHRVVFAAILGTGIGGAVVIDGRVHEGRAGTAGEWGHGPASATDPAALLRLPCGCGQTACVDTLGGARGLERLHRHLHDRRATSHEILSAWHAGDPAAGRTLGLYLDVVGGALAAAANLIDPSVVPVGGGLGQDARLVAALDAEVRARMIAPPDTPLLRQAVLQPHAGLIGAAIHAGRCGHDRNA</sequence>
<dbReference type="RefSeq" id="WP_090113706.1">
    <property type="nucleotide sequence ID" value="NZ_FNAT01000006.1"/>
</dbReference>
<dbReference type="OrthoDB" id="9810372at2"/>
<evidence type="ECO:0000313" key="1">
    <source>
        <dbReference type="EMBL" id="SDF02730.1"/>
    </source>
</evidence>
<dbReference type="GO" id="GO:0004396">
    <property type="term" value="F:hexokinase activity"/>
    <property type="evidence" value="ECO:0007669"/>
    <property type="project" value="TreeGrafter"/>
</dbReference>
<dbReference type="Pfam" id="PF00480">
    <property type="entry name" value="ROK"/>
    <property type="match status" value="1"/>
</dbReference>
<dbReference type="InterPro" id="IPR043129">
    <property type="entry name" value="ATPase_NBD"/>
</dbReference>
<organism evidence="1 2">
    <name type="scientific">Limimaricola pyoseonensis</name>
    <dbReference type="NCBI Taxonomy" id="521013"/>
    <lineage>
        <taxon>Bacteria</taxon>
        <taxon>Pseudomonadati</taxon>
        <taxon>Pseudomonadota</taxon>
        <taxon>Alphaproteobacteria</taxon>
        <taxon>Rhodobacterales</taxon>
        <taxon>Paracoccaceae</taxon>
        <taxon>Limimaricola</taxon>
    </lineage>
</organism>
<dbReference type="InterPro" id="IPR049874">
    <property type="entry name" value="ROK_cs"/>
</dbReference>
<dbReference type="PANTHER" id="PTHR18964:SF174">
    <property type="entry name" value="D-ALLOSE KINASE-RELATED"/>
    <property type="match status" value="1"/>
</dbReference>
<dbReference type="InterPro" id="IPR000600">
    <property type="entry name" value="ROK"/>
</dbReference>
<keyword evidence="1" id="KW-0808">Transferase</keyword>
<dbReference type="AlphaFoldDB" id="A0A1G7HQN6"/>
<dbReference type="STRING" id="521013.SAMN04488567_3257"/>
<keyword evidence="2" id="KW-1185">Reference proteome</keyword>
<name>A0A1G7HQN6_9RHOB</name>
<dbReference type="Gene3D" id="3.30.420.40">
    <property type="match status" value="2"/>
</dbReference>
<accession>A0A1G7HQN6</accession>
<dbReference type="SUPFAM" id="SSF53067">
    <property type="entry name" value="Actin-like ATPase domain"/>
    <property type="match status" value="1"/>
</dbReference>
<keyword evidence="1" id="KW-0418">Kinase</keyword>
<evidence type="ECO:0000313" key="2">
    <source>
        <dbReference type="Proteomes" id="UP000198922"/>
    </source>
</evidence>
<gene>
    <name evidence="1" type="ORF">SAMN04488567_3257</name>
</gene>
<proteinExistence type="predicted"/>
<dbReference type="PROSITE" id="PS01125">
    <property type="entry name" value="ROK"/>
    <property type="match status" value="1"/>
</dbReference>